<keyword evidence="2" id="KW-0472">Membrane</keyword>
<keyword evidence="2" id="KW-1003">Cell membrane</keyword>
<dbReference type="EMBL" id="CM004396">
    <property type="protein sequence ID" value="OAY39460.1"/>
    <property type="molecule type" value="Genomic_DNA"/>
</dbReference>
<evidence type="ECO:0000259" key="3">
    <source>
        <dbReference type="PROSITE" id="PS50011"/>
    </source>
</evidence>
<dbReference type="InterPro" id="IPR000719">
    <property type="entry name" value="Prot_kinase_dom"/>
</dbReference>
<dbReference type="GO" id="GO:0005524">
    <property type="term" value="F:ATP binding"/>
    <property type="evidence" value="ECO:0007669"/>
    <property type="project" value="InterPro"/>
</dbReference>
<protein>
    <recommendedName>
        <fullName evidence="3">Protein kinase domain-containing protein</fullName>
    </recommendedName>
</protein>
<evidence type="ECO:0000313" key="4">
    <source>
        <dbReference type="EMBL" id="OAY39460.1"/>
    </source>
</evidence>
<accession>A0A2C9V6D9</accession>
<sequence length="155" mass="17878">MLTIAPNNCIVRELSTIILLVDIFTELKYTDSEGIIEFNVEELEGYMDMFSERKIIGRGGFGPVYAGIIKKRPGINVKELHVAIKSSRNKDAKATEQWLAEKEYLPEVKHQNIIKLIGYCEAKDKFYLVYPYMQNQTVFTHLSGYPPIYSTRYQS</sequence>
<feature type="domain" description="Protein kinase" evidence="3">
    <location>
        <begin position="50"/>
        <end position="155"/>
    </location>
</feature>
<dbReference type="InterPro" id="IPR001245">
    <property type="entry name" value="Ser-Thr/Tyr_kinase_cat_dom"/>
</dbReference>
<dbReference type="SUPFAM" id="SSF56112">
    <property type="entry name" value="Protein kinase-like (PK-like)"/>
    <property type="match status" value="1"/>
</dbReference>
<dbReference type="PROSITE" id="PS50011">
    <property type="entry name" value="PROTEIN_KINASE_DOM"/>
    <property type="match status" value="1"/>
</dbReference>
<evidence type="ECO:0000256" key="1">
    <source>
        <dbReference type="ARBA" id="ARBA00004236"/>
    </source>
</evidence>
<dbReference type="AlphaFoldDB" id="A0A2C9V6D9"/>
<comment type="subcellular location">
    <subcellularLocation>
        <location evidence="1">Cell membrane</location>
    </subcellularLocation>
</comment>
<proteinExistence type="predicted"/>
<name>A0A2C9V6D9_MANES</name>
<dbReference type="PANTHER" id="PTHR45621">
    <property type="entry name" value="OS01G0588500 PROTEIN-RELATED"/>
    <property type="match status" value="1"/>
</dbReference>
<reference evidence="4" key="1">
    <citation type="submission" date="2016-02" db="EMBL/GenBank/DDBJ databases">
        <title>WGS assembly of Manihot esculenta.</title>
        <authorList>
            <person name="Bredeson J.V."/>
            <person name="Prochnik S.E."/>
            <person name="Lyons J.B."/>
            <person name="Schmutz J."/>
            <person name="Grimwood J."/>
            <person name="Vrebalov J."/>
            <person name="Bart R.S."/>
            <person name="Amuge T."/>
            <person name="Ferguson M.E."/>
            <person name="Green R."/>
            <person name="Putnam N."/>
            <person name="Stites J."/>
            <person name="Rounsley S."/>
            <person name="Rokhsar D.S."/>
        </authorList>
    </citation>
    <scope>NUCLEOTIDE SEQUENCE [LARGE SCALE GENOMIC DNA]</scope>
    <source>
        <tissue evidence="4">Leaf</tissue>
    </source>
</reference>
<dbReference type="InterPro" id="IPR050823">
    <property type="entry name" value="Plant_Ser_Thr_Prot_Kinase"/>
</dbReference>
<gene>
    <name evidence="4" type="ORF">MANES_10G096600</name>
</gene>
<dbReference type="GO" id="GO:0004672">
    <property type="term" value="F:protein kinase activity"/>
    <property type="evidence" value="ECO:0007669"/>
    <property type="project" value="InterPro"/>
</dbReference>
<dbReference type="Pfam" id="PF07714">
    <property type="entry name" value="PK_Tyr_Ser-Thr"/>
    <property type="match status" value="1"/>
</dbReference>
<dbReference type="GO" id="GO:0005886">
    <property type="term" value="C:plasma membrane"/>
    <property type="evidence" value="ECO:0007669"/>
    <property type="project" value="UniProtKB-SubCell"/>
</dbReference>
<dbReference type="Gene3D" id="3.30.200.20">
    <property type="entry name" value="Phosphorylase Kinase, domain 1"/>
    <property type="match status" value="1"/>
</dbReference>
<organism evidence="4">
    <name type="scientific">Manihot esculenta</name>
    <name type="common">Cassava</name>
    <name type="synonym">Jatropha manihot</name>
    <dbReference type="NCBI Taxonomy" id="3983"/>
    <lineage>
        <taxon>Eukaryota</taxon>
        <taxon>Viridiplantae</taxon>
        <taxon>Streptophyta</taxon>
        <taxon>Embryophyta</taxon>
        <taxon>Tracheophyta</taxon>
        <taxon>Spermatophyta</taxon>
        <taxon>Magnoliopsida</taxon>
        <taxon>eudicotyledons</taxon>
        <taxon>Gunneridae</taxon>
        <taxon>Pentapetalae</taxon>
        <taxon>rosids</taxon>
        <taxon>fabids</taxon>
        <taxon>Malpighiales</taxon>
        <taxon>Euphorbiaceae</taxon>
        <taxon>Crotonoideae</taxon>
        <taxon>Manihoteae</taxon>
        <taxon>Manihot</taxon>
    </lineage>
</organism>
<evidence type="ECO:0000256" key="2">
    <source>
        <dbReference type="ARBA" id="ARBA00022475"/>
    </source>
</evidence>
<dbReference type="InterPro" id="IPR011009">
    <property type="entry name" value="Kinase-like_dom_sf"/>
</dbReference>
<dbReference type="STRING" id="3983.A0A2C9V6D9"/>